<accession>A0A3S3RLK1</accession>
<comment type="caution">
    <text evidence="5">The sequence shown here is derived from an EMBL/GenBank/DDBJ whole genome shotgun (WGS) entry which is preliminary data.</text>
</comment>
<gene>
    <name evidence="5" type="ORF">B4U79_11294</name>
</gene>
<feature type="coiled-coil region" evidence="3">
    <location>
        <begin position="114"/>
        <end position="258"/>
    </location>
</feature>
<dbReference type="PANTHER" id="PTHR31233">
    <property type="entry name" value="BICAUDAL D FAMILY MEMBER"/>
    <property type="match status" value="1"/>
</dbReference>
<feature type="compositionally biased region" description="Basic and acidic residues" evidence="4">
    <location>
        <begin position="1"/>
        <end position="13"/>
    </location>
</feature>
<proteinExistence type="inferred from homology"/>
<comment type="similarity">
    <text evidence="1">Belongs to the BicD family.</text>
</comment>
<name>A0A3S3RLK1_9ACAR</name>
<dbReference type="AlphaFoldDB" id="A0A3S3RLK1"/>
<dbReference type="GO" id="GO:0005794">
    <property type="term" value="C:Golgi apparatus"/>
    <property type="evidence" value="ECO:0007669"/>
    <property type="project" value="TreeGrafter"/>
</dbReference>
<evidence type="ECO:0000256" key="3">
    <source>
        <dbReference type="SAM" id="Coils"/>
    </source>
</evidence>
<feature type="region of interest" description="Disordered" evidence="4">
    <location>
        <begin position="1"/>
        <end position="23"/>
    </location>
</feature>
<feature type="region of interest" description="Disordered" evidence="4">
    <location>
        <begin position="745"/>
        <end position="825"/>
    </location>
</feature>
<organism evidence="5 6">
    <name type="scientific">Dinothrombium tinctorium</name>
    <dbReference type="NCBI Taxonomy" id="1965070"/>
    <lineage>
        <taxon>Eukaryota</taxon>
        <taxon>Metazoa</taxon>
        <taxon>Ecdysozoa</taxon>
        <taxon>Arthropoda</taxon>
        <taxon>Chelicerata</taxon>
        <taxon>Arachnida</taxon>
        <taxon>Acari</taxon>
        <taxon>Acariformes</taxon>
        <taxon>Trombidiformes</taxon>
        <taxon>Prostigmata</taxon>
        <taxon>Anystina</taxon>
        <taxon>Parasitengona</taxon>
        <taxon>Trombidioidea</taxon>
        <taxon>Trombidiidae</taxon>
        <taxon>Dinothrombium</taxon>
    </lineage>
</organism>
<evidence type="ECO:0000256" key="2">
    <source>
        <dbReference type="ARBA" id="ARBA00023054"/>
    </source>
</evidence>
<dbReference type="STRING" id="1965070.A0A3S3RLK1"/>
<dbReference type="GO" id="GO:0034452">
    <property type="term" value="F:dynactin binding"/>
    <property type="evidence" value="ECO:0007669"/>
    <property type="project" value="TreeGrafter"/>
</dbReference>
<dbReference type="PANTHER" id="PTHR31233:SF6">
    <property type="entry name" value="PROTEIN BICAUDAL D"/>
    <property type="match status" value="1"/>
</dbReference>
<dbReference type="InterPro" id="IPR018477">
    <property type="entry name" value="BICD"/>
</dbReference>
<evidence type="ECO:0000256" key="4">
    <source>
        <dbReference type="SAM" id="MobiDB-lite"/>
    </source>
</evidence>
<dbReference type="GO" id="GO:0005829">
    <property type="term" value="C:cytosol"/>
    <property type="evidence" value="ECO:0007669"/>
    <property type="project" value="TreeGrafter"/>
</dbReference>
<evidence type="ECO:0000313" key="6">
    <source>
        <dbReference type="Proteomes" id="UP000285301"/>
    </source>
</evidence>
<dbReference type="EMBL" id="NCKU01007185">
    <property type="protein sequence ID" value="RWS02827.1"/>
    <property type="molecule type" value="Genomic_DNA"/>
</dbReference>
<dbReference type="GO" id="GO:0070840">
    <property type="term" value="F:dynein complex binding"/>
    <property type="evidence" value="ECO:0007669"/>
    <property type="project" value="InterPro"/>
</dbReference>
<dbReference type="OrthoDB" id="10069295at2759"/>
<dbReference type="GO" id="GO:0008093">
    <property type="term" value="F:cytoskeletal anchor activity"/>
    <property type="evidence" value="ECO:0007669"/>
    <property type="project" value="InterPro"/>
</dbReference>
<feature type="compositionally biased region" description="Low complexity" evidence="4">
    <location>
        <begin position="771"/>
        <end position="788"/>
    </location>
</feature>
<evidence type="ECO:0000313" key="5">
    <source>
        <dbReference type="EMBL" id="RWS02827.1"/>
    </source>
</evidence>
<reference evidence="5 6" key="1">
    <citation type="journal article" date="2018" name="Gigascience">
        <title>Genomes of trombidid mites reveal novel predicted allergens and laterally-transferred genes associated with secondary metabolism.</title>
        <authorList>
            <person name="Dong X."/>
            <person name="Chaisiri K."/>
            <person name="Xia D."/>
            <person name="Armstrong S.D."/>
            <person name="Fang Y."/>
            <person name="Donnelly M.J."/>
            <person name="Kadowaki T."/>
            <person name="McGarry J.W."/>
            <person name="Darby A.C."/>
            <person name="Makepeace B.L."/>
        </authorList>
    </citation>
    <scope>NUCLEOTIDE SEQUENCE [LARGE SCALE GENOMIC DNA]</scope>
    <source>
        <strain evidence="5">UoL-WK</strain>
    </source>
</reference>
<dbReference type="GO" id="GO:0072393">
    <property type="term" value="P:microtubule anchoring at microtubule organizing center"/>
    <property type="evidence" value="ECO:0007669"/>
    <property type="project" value="TreeGrafter"/>
</dbReference>
<keyword evidence="6" id="KW-1185">Reference proteome</keyword>
<protein>
    <submittedName>
        <fullName evidence="5">Protein bicaudal D-like protein</fullName>
    </submittedName>
</protein>
<keyword evidence="2 3" id="KW-0175">Coiled coil</keyword>
<dbReference type="Proteomes" id="UP000285301">
    <property type="component" value="Unassembled WGS sequence"/>
</dbReference>
<dbReference type="GO" id="GO:0070507">
    <property type="term" value="P:regulation of microtubule cytoskeleton organization"/>
    <property type="evidence" value="ECO:0007669"/>
    <property type="project" value="TreeGrafter"/>
</dbReference>
<feature type="compositionally biased region" description="Polar residues" evidence="4">
    <location>
        <begin position="789"/>
        <end position="818"/>
    </location>
</feature>
<dbReference type="Pfam" id="PF09730">
    <property type="entry name" value="BicD"/>
    <property type="match status" value="2"/>
</dbReference>
<sequence>MDDERKEATRSDEEVSSLRAERDSLRAEIERLNEELLLTSKDKHQSAELGLQLLDEKDELQKKYEELETAYEAIKHDLEVMKSAYNKSQTSHKMSATTGIEQEESLLLESASKEASFASTIQEIERELKQAEKERLLNEHAELMKQMEIMEWERKAMRNELKDLKLRESRLLSDMNECEEENISLQKQVSNLKSNQIDFESAKHEVRRLQEELDLRRLQVEEYETLKNIAEKQMKEALEALESEREQKYELKKKLDERINNESILNISNIGLRFPGLSGFGKDSTTSVDDIDEDGTSPLLHQLESDFLKSGVIQESESQPNSFGNLSSPTQPSSLFGEVHLSEIKKLEQSLELAETEKTQMSAKLAESVSLLEKSKTELNLLQQKLTKFIQHISDMMTESELTTLEAIEDEMRDYPQLFELHKLLQMYLNESQVAKLQHQIANVKVKLIECESRKCELENDILILNAIAEETQGALCLTQDDLTSISEELADLYHHVCHVNGMTPNRIILDHATETNFSNNGQCMFKVAQLREKLSSSGSLSLLQNWKTSTHSSLECNRVIETVRDQIRHLRNAIESTIELKAQRSKLGQDQLVPCSPSTQSLATLPLSGEVEELQEQATKLNALLSTKREQIATLRTVLKANKQTAEVALANLKSKYETEKAVVTETMAKLRNELKALKEDAATFASLRSMFAARCEEYVAQNDELQRQLQASDEEKKTLNSLLRIAISQKLNLTQRLEELEMDRERVSLSSTSTSSAKGKDNKVGSGRGSSRVRGGGFVRSFGSRVNPNVSQSNHSSTTRGSSINAPATSNLSNYPDSPKKSF</sequence>
<evidence type="ECO:0000256" key="1">
    <source>
        <dbReference type="ARBA" id="ARBA00010061"/>
    </source>
</evidence>
<dbReference type="Gene3D" id="6.10.250.2470">
    <property type="match status" value="1"/>
</dbReference>